<dbReference type="eggNOG" id="arCOG02948">
    <property type="taxonomic scope" value="Archaea"/>
</dbReference>
<dbReference type="HOGENOM" id="CLU_006462_6_4_2"/>
<dbReference type="PANTHER" id="PTHR10357">
    <property type="entry name" value="ALPHA-AMYLASE FAMILY MEMBER"/>
    <property type="match status" value="1"/>
</dbReference>
<reference evidence="3" key="1">
    <citation type="submission" date="2010-05" db="EMBL/GenBank/DDBJ databases">
        <title>Complete sequence of Staphylothermus hellenicus DSM 12710.</title>
        <authorList>
            <consortium name="US DOE Joint Genome Institute"/>
            <person name="Lucas S."/>
            <person name="Copeland A."/>
            <person name="Lapidus A."/>
            <person name="Cheng J.-F."/>
            <person name="Bruce D."/>
            <person name="Goodwin L."/>
            <person name="Pitluck S."/>
            <person name="Davenport K."/>
            <person name="Detter J.C."/>
            <person name="Han C."/>
            <person name="Tapia R."/>
            <person name="Larimer F."/>
            <person name="Land M."/>
            <person name="Hauser L."/>
            <person name="Kyrpides N."/>
            <person name="Mikhailova N."/>
            <person name="Anderson I.J."/>
            <person name="Woyke T."/>
        </authorList>
    </citation>
    <scope>NUCLEOTIDE SEQUENCE [LARGE SCALE GENOMIC DNA]</scope>
    <source>
        <strain evidence="3">DSM 12710 / JCM 10830 / BK20S6-10-b1 / P8</strain>
    </source>
</reference>
<dbReference type="InterPro" id="IPR017853">
    <property type="entry name" value="GH"/>
</dbReference>
<dbReference type="InterPro" id="IPR045857">
    <property type="entry name" value="O16G_dom_2"/>
</dbReference>
<dbReference type="InterPro" id="IPR013780">
    <property type="entry name" value="Glyco_hydro_b"/>
</dbReference>
<dbReference type="SUPFAM" id="SSF81296">
    <property type="entry name" value="E set domains"/>
    <property type="match status" value="1"/>
</dbReference>
<dbReference type="SUPFAM" id="SSF51445">
    <property type="entry name" value="(Trans)glycosidases"/>
    <property type="match status" value="1"/>
</dbReference>
<dbReference type="SUPFAM" id="SSF51011">
    <property type="entry name" value="Glycosyl hydrolase domain"/>
    <property type="match status" value="1"/>
</dbReference>
<dbReference type="Gene3D" id="2.60.40.10">
    <property type="entry name" value="Immunoglobulins"/>
    <property type="match status" value="2"/>
</dbReference>
<dbReference type="RefSeq" id="WP_013142570.1">
    <property type="nucleotide sequence ID" value="NC_014205.1"/>
</dbReference>
<dbReference type="InterPro" id="IPR006047">
    <property type="entry name" value="GH13_cat_dom"/>
</dbReference>
<accession>D7DB25</accession>
<dbReference type="EMBL" id="CP002051">
    <property type="protein sequence ID" value="ADI31372.1"/>
    <property type="molecule type" value="Genomic_DNA"/>
</dbReference>
<dbReference type="InterPro" id="IPR059128">
    <property type="entry name" value="SMMA_beta-sandwich_2"/>
</dbReference>
<dbReference type="Gene3D" id="3.90.400.10">
    <property type="entry name" value="Oligo-1,6-glucosidase, Domain 2"/>
    <property type="match status" value="1"/>
</dbReference>
<dbReference type="InterPro" id="IPR013783">
    <property type="entry name" value="Ig-like_fold"/>
</dbReference>
<organism evidence="2 3">
    <name type="scientific">Staphylothermus hellenicus (strain DSM 12710 / JCM 10830 / BK20S6-10-b1 / P8)</name>
    <dbReference type="NCBI Taxonomy" id="591019"/>
    <lineage>
        <taxon>Archaea</taxon>
        <taxon>Thermoproteota</taxon>
        <taxon>Thermoprotei</taxon>
        <taxon>Desulfurococcales</taxon>
        <taxon>Desulfurococcaceae</taxon>
        <taxon>Staphylothermus</taxon>
    </lineage>
</organism>
<name>D7DB25_STAHD</name>
<dbReference type="Pfam" id="PF00128">
    <property type="entry name" value="Alpha-amylase"/>
    <property type="match status" value="1"/>
</dbReference>
<evidence type="ECO:0000259" key="1">
    <source>
        <dbReference type="SMART" id="SM00642"/>
    </source>
</evidence>
<keyword evidence="3" id="KW-1185">Reference proteome</keyword>
<dbReference type="AlphaFoldDB" id="D7DB25"/>
<dbReference type="Pfam" id="PF22427">
    <property type="entry name" value="SMMA_C"/>
    <property type="match status" value="1"/>
</dbReference>
<evidence type="ECO:0000313" key="2">
    <source>
        <dbReference type="EMBL" id="ADI31372.1"/>
    </source>
</evidence>
<dbReference type="Pfam" id="PF22426">
    <property type="entry name" value="SMMA_N"/>
    <property type="match status" value="1"/>
</dbReference>
<dbReference type="SMART" id="SM00642">
    <property type="entry name" value="Aamy"/>
    <property type="match status" value="1"/>
</dbReference>
<dbReference type="GO" id="GO:0005975">
    <property type="term" value="P:carbohydrate metabolic process"/>
    <property type="evidence" value="ECO:0007669"/>
    <property type="project" value="InterPro"/>
</dbReference>
<dbReference type="Gene3D" id="3.20.20.80">
    <property type="entry name" value="Glycosidases"/>
    <property type="match status" value="1"/>
</dbReference>
<feature type="domain" description="Glycosyl hydrolase family 13 catalytic" evidence="1">
    <location>
        <begin position="248"/>
        <end position="626"/>
    </location>
</feature>
<dbReference type="Proteomes" id="UP000002573">
    <property type="component" value="Chromosome"/>
</dbReference>
<sequence length="713" mass="84417">MVETQDVKETILAWLNGKMYIIIRREIYGKGRKGRYIVKFTRHWPPNAKNIYLIGEFTSLYPGFVKLRKIGEQGIVYLKLWPGEYGYGFQIDNDFENIYDPDNEEKKCVYTSFFPEYRKCLSKLTIREPSNPLDRIIHIEEPGFIHRFNNEIIIRLIAPREINDPLIDLGKEIREPSTKYVLGNNIVYQYIVPNRSVLRYRFIFNYNDKTLFYGDEGVSTNSSYIVVDTTSIPGVDEPRWYMGTLYYQIFIDSFENGDPKNDPPNKIRRIIPREHGYYGGDLAGIMKHIDHLEDLGVETIYLTPIFPSTSYHRYDTIDYKSIDKYLGSMKDFEKLVRKLHDKKIKIILDITMHHTNPCNKLFVKALREGENSPYWEMFSFLSPLPKEVAELVLKYIGGEECRSRELYRHDYFKNNKPFYEAFFNIWLMAKFNHDNPETVDYFLDITKFWVDKGVDGFRIDVAMGIHYSWIKQYYEYVKNTYPDFLVLGELAENPRIYMNYYDSAMNYYLRKAILELFIYKRIGLNEFISRINSMYAYIPHYKALSLYNMLGSHDVPRIKSIVQNNKLLKLMYVLIFALPGSPVIYYGDEIGLEGGRDPDNRRPMNWDRGSWDLELYEHIKKLIRIHKSCRSIRHGYFSAENWDNNLLLIKRWINDEETIFILNISKQNISIDLGKLGKYRFDIYSGNSIDQHVNNVLLREYGFLILGSKPCNI</sequence>
<reference evidence="2 3" key="2">
    <citation type="journal article" date="2011" name="Stand. Genomic Sci.">
        <title>Complete genome sequence of Staphylothermus hellenicus P8.</title>
        <authorList>
            <person name="Anderson I."/>
            <person name="Wirth R."/>
            <person name="Lucas S."/>
            <person name="Copeland A."/>
            <person name="Lapidus A."/>
            <person name="Cheng J.F."/>
            <person name="Goodwin L."/>
            <person name="Pitluck S."/>
            <person name="Davenport K."/>
            <person name="Detter J.C."/>
            <person name="Han C."/>
            <person name="Tapia R."/>
            <person name="Land M."/>
            <person name="Hauser L."/>
            <person name="Pati A."/>
            <person name="Mikhailova N."/>
            <person name="Woyke T."/>
            <person name="Klenk H.P."/>
            <person name="Kyrpides N."/>
            <person name="Ivanova N."/>
        </authorList>
    </citation>
    <scope>NUCLEOTIDE SEQUENCE [LARGE SCALE GENOMIC DNA]</scope>
    <source>
        <strain evidence="3">DSM 12710 / JCM 10830 / BK20S6-10-b1 / P8</strain>
    </source>
</reference>
<evidence type="ECO:0000313" key="3">
    <source>
        <dbReference type="Proteomes" id="UP000002573"/>
    </source>
</evidence>
<protein>
    <submittedName>
        <fullName evidence="2">Alpha amylase catalytic region</fullName>
    </submittedName>
</protein>
<dbReference type="GeneID" id="9233522"/>
<dbReference type="CDD" id="cd11338">
    <property type="entry name" value="AmyAc_CMD"/>
    <property type="match status" value="1"/>
</dbReference>
<dbReference type="InterPro" id="IPR014756">
    <property type="entry name" value="Ig_E-set"/>
</dbReference>
<dbReference type="CAZy" id="GH13">
    <property type="family name" value="Glycoside Hydrolase Family 13"/>
</dbReference>
<dbReference type="KEGG" id="shc:Shell_0233"/>
<gene>
    <name evidence="2" type="ordered locus">Shell_0233</name>
</gene>
<dbReference type="Gene3D" id="2.60.40.1180">
    <property type="entry name" value="Golgi alpha-mannosidase II"/>
    <property type="match status" value="1"/>
</dbReference>
<dbReference type="STRING" id="591019.Shell_0233"/>
<proteinExistence type="predicted"/>
<dbReference type="InterPro" id="IPR059145">
    <property type="entry name" value="SMMA_C"/>
</dbReference>